<comment type="caution">
    <text evidence="2">The sequence shown here is derived from an EMBL/GenBank/DDBJ whole genome shotgun (WGS) entry which is preliminary data.</text>
</comment>
<evidence type="ECO:0000313" key="2">
    <source>
        <dbReference type="EMBL" id="RKN56412.1"/>
    </source>
</evidence>
<dbReference type="AlphaFoldDB" id="A0A3B0A7C5"/>
<evidence type="ECO:0000313" key="3">
    <source>
        <dbReference type="Proteomes" id="UP000270343"/>
    </source>
</evidence>
<dbReference type="OrthoDB" id="4867015at2"/>
<name>A0A3B0A7C5_9ACTN</name>
<accession>A0A3B0A7C5</accession>
<dbReference type="InterPro" id="IPR006016">
    <property type="entry name" value="UspA"/>
</dbReference>
<dbReference type="Gene3D" id="3.40.50.620">
    <property type="entry name" value="HUPs"/>
    <property type="match status" value="1"/>
</dbReference>
<reference evidence="2 3" key="1">
    <citation type="journal article" date="2015" name="Antonie Van Leeuwenhoek">
        <title>Streptomyces klenkii sp. nov., isolated from deep marine sediment.</title>
        <authorList>
            <person name="Veyisoglu A."/>
            <person name="Sahin N."/>
        </authorList>
    </citation>
    <scope>NUCLEOTIDE SEQUENCE [LARGE SCALE GENOMIC DNA]</scope>
    <source>
        <strain evidence="2 3">KCTC 29202</strain>
    </source>
</reference>
<proteinExistence type="predicted"/>
<sequence>MFPDPAPNSLSTVTVGLDESDESLAAADWAAREALLRQLPLRLVHVRESNPYARPYGLFPEAGIEDGPLPSAAADLARRHPGLTVTTADLRGRPAAVLAGESPPDDLLVLGSRALGA</sequence>
<dbReference type="EMBL" id="RBAM01000084">
    <property type="protein sequence ID" value="RKN56412.1"/>
    <property type="molecule type" value="Genomic_DNA"/>
</dbReference>
<dbReference type="InterPro" id="IPR014729">
    <property type="entry name" value="Rossmann-like_a/b/a_fold"/>
</dbReference>
<evidence type="ECO:0000259" key="1">
    <source>
        <dbReference type="Pfam" id="PF00582"/>
    </source>
</evidence>
<feature type="domain" description="UspA" evidence="1">
    <location>
        <begin position="12"/>
        <end position="116"/>
    </location>
</feature>
<organism evidence="2 3">
    <name type="scientific">Streptomyces klenkii</name>
    <dbReference type="NCBI Taxonomy" id="1420899"/>
    <lineage>
        <taxon>Bacteria</taxon>
        <taxon>Bacillati</taxon>
        <taxon>Actinomycetota</taxon>
        <taxon>Actinomycetes</taxon>
        <taxon>Kitasatosporales</taxon>
        <taxon>Streptomycetaceae</taxon>
        <taxon>Streptomyces</taxon>
    </lineage>
</organism>
<keyword evidence="3" id="KW-1185">Reference proteome</keyword>
<dbReference type="Pfam" id="PF00582">
    <property type="entry name" value="Usp"/>
    <property type="match status" value="1"/>
</dbReference>
<protein>
    <submittedName>
        <fullName evidence="2">Universal stress protein</fullName>
    </submittedName>
</protein>
<gene>
    <name evidence="2" type="ORF">D7231_34775</name>
</gene>
<feature type="non-terminal residue" evidence="2">
    <location>
        <position position="117"/>
    </location>
</feature>
<dbReference type="Proteomes" id="UP000270343">
    <property type="component" value="Unassembled WGS sequence"/>
</dbReference>
<dbReference type="SUPFAM" id="SSF52402">
    <property type="entry name" value="Adenine nucleotide alpha hydrolases-like"/>
    <property type="match status" value="1"/>
</dbReference>
<dbReference type="RefSeq" id="WP_158673896.1">
    <property type="nucleotide sequence ID" value="NZ_RBAM01000084.1"/>
</dbReference>